<dbReference type="SUPFAM" id="SSF111369">
    <property type="entry name" value="HlyD-like secretion proteins"/>
    <property type="match status" value="1"/>
</dbReference>
<dbReference type="Pfam" id="PF25967">
    <property type="entry name" value="RND-MFP_C"/>
    <property type="match status" value="1"/>
</dbReference>
<comment type="caution">
    <text evidence="6">The sequence shown here is derived from an EMBL/GenBank/DDBJ whole genome shotgun (WGS) entry which is preliminary data.</text>
</comment>
<keyword evidence="3" id="KW-0732">Signal</keyword>
<evidence type="ECO:0000259" key="4">
    <source>
        <dbReference type="Pfam" id="PF25967"/>
    </source>
</evidence>
<dbReference type="PANTHER" id="PTHR30469">
    <property type="entry name" value="MULTIDRUG RESISTANCE PROTEIN MDTA"/>
    <property type="match status" value="1"/>
</dbReference>
<dbReference type="NCBIfam" id="TIGR01730">
    <property type="entry name" value="RND_mfp"/>
    <property type="match status" value="1"/>
</dbReference>
<dbReference type="EMBL" id="JABCJR010000004">
    <property type="protein sequence ID" value="NMR68947.1"/>
    <property type="molecule type" value="Genomic_DNA"/>
</dbReference>
<feature type="domain" description="Multidrug resistance protein MdtA-like C-terminal permuted SH3" evidence="4">
    <location>
        <begin position="291"/>
        <end position="348"/>
    </location>
</feature>
<dbReference type="InterPro" id="IPR058647">
    <property type="entry name" value="BSH_CzcB-like"/>
</dbReference>
<reference evidence="6 7" key="1">
    <citation type="submission" date="2020-04" db="EMBL/GenBank/DDBJ databases">
        <title>WGS-Seq of Vibrio isolated by the O'Toole Lab.</title>
        <authorList>
            <person name="Mckone K.P."/>
            <person name="Whitaker R."/>
            <person name="Sevigney J.L."/>
            <person name="Herring J.B."/>
            <person name="O'Toole G."/>
        </authorList>
    </citation>
    <scope>NUCLEOTIDE SEQUENCE [LARGE SCALE GENOMIC DNA]</scope>
    <source>
        <strain evidence="6 7">BS_02</strain>
    </source>
</reference>
<keyword evidence="7" id="KW-1185">Reference proteome</keyword>
<evidence type="ECO:0000313" key="6">
    <source>
        <dbReference type="EMBL" id="NMR68947.1"/>
    </source>
</evidence>
<feature type="signal peptide" evidence="3">
    <location>
        <begin position="1"/>
        <end position="22"/>
    </location>
</feature>
<feature type="domain" description="CzcB-like barrel-sandwich hybrid" evidence="5">
    <location>
        <begin position="73"/>
        <end position="200"/>
    </location>
</feature>
<dbReference type="Gene3D" id="2.40.50.100">
    <property type="match status" value="1"/>
</dbReference>
<dbReference type="PROSITE" id="PS51257">
    <property type="entry name" value="PROKAR_LIPOPROTEIN"/>
    <property type="match status" value="1"/>
</dbReference>
<dbReference type="Proteomes" id="UP000590068">
    <property type="component" value="Unassembled WGS sequence"/>
</dbReference>
<proteinExistence type="inferred from homology"/>
<name>A0ABX1U7D9_9VIBR</name>
<evidence type="ECO:0000256" key="3">
    <source>
        <dbReference type="SAM" id="SignalP"/>
    </source>
</evidence>
<feature type="coiled-coil region" evidence="2">
    <location>
        <begin position="99"/>
        <end position="126"/>
    </location>
</feature>
<dbReference type="InterPro" id="IPR006143">
    <property type="entry name" value="RND_pump_MFP"/>
</dbReference>
<accession>A0ABX1U7D9</accession>
<dbReference type="Gene3D" id="2.40.420.20">
    <property type="match status" value="1"/>
</dbReference>
<dbReference type="InterPro" id="IPR058627">
    <property type="entry name" value="MdtA-like_C"/>
</dbReference>
<keyword evidence="2" id="KW-0175">Coiled coil</keyword>
<dbReference type="Pfam" id="PF25973">
    <property type="entry name" value="BSH_CzcB"/>
    <property type="match status" value="1"/>
</dbReference>
<dbReference type="Gene3D" id="2.40.30.170">
    <property type="match status" value="1"/>
</dbReference>
<evidence type="ECO:0000256" key="2">
    <source>
        <dbReference type="SAM" id="Coils"/>
    </source>
</evidence>
<feature type="chain" id="PRO_5045067501" evidence="3">
    <location>
        <begin position="23"/>
        <end position="361"/>
    </location>
</feature>
<comment type="similarity">
    <text evidence="1">Belongs to the membrane fusion protein (MFP) (TC 8.A.1) family.</text>
</comment>
<organism evidence="6 7">
    <name type="scientific">Vibrio breoganii</name>
    <dbReference type="NCBI Taxonomy" id="553239"/>
    <lineage>
        <taxon>Bacteria</taxon>
        <taxon>Pseudomonadati</taxon>
        <taxon>Pseudomonadota</taxon>
        <taxon>Gammaproteobacteria</taxon>
        <taxon>Vibrionales</taxon>
        <taxon>Vibrionaceae</taxon>
        <taxon>Vibrio</taxon>
    </lineage>
</organism>
<protein>
    <submittedName>
        <fullName evidence="6">Efflux RND transporter periplasmic adaptor subunit</fullName>
    </submittedName>
</protein>
<dbReference type="Gene3D" id="1.10.287.470">
    <property type="entry name" value="Helix hairpin bin"/>
    <property type="match status" value="1"/>
</dbReference>
<evidence type="ECO:0000313" key="7">
    <source>
        <dbReference type="Proteomes" id="UP000590068"/>
    </source>
</evidence>
<sequence>MLYTSKFKVVSLLSLSLSVAISGCFDSKAQQEEYVQTVSVQTYTLQQSEQYQVEREYVGTVQAGQKARLGFEFAGKVSSILVDVGDKVDSGTPLITLDTQLLETEAKQLRAQRNEIRAQLNLVDANLKRQQSLKSKGFSAEAEIDALNSQKGVLQANTVRLNAVIQANSLKQTKSTIKAPYSGTVSKRHVSLGDVVNAGSPTLTLLSENDKEAFIGIPTIQLRKVSQISDPKIRIGRNQYDAKLINPGGTVDLNSRSIGLRYLLPDTARVLDGQLAYLTYTENIPEAGFWIPNTALTDGIRGVWNVFVLTQDNVIERRSIQVLFADNKQAYVAGAISEGERIVENGLHRVVPGQVVSPKQG</sequence>
<dbReference type="PANTHER" id="PTHR30469:SF11">
    <property type="entry name" value="BLL4320 PROTEIN"/>
    <property type="match status" value="1"/>
</dbReference>
<dbReference type="RefSeq" id="WP_102455050.1">
    <property type="nucleotide sequence ID" value="NZ_JABBXC010000004.1"/>
</dbReference>
<gene>
    <name evidence="6" type="ORF">HJ568_03040</name>
</gene>
<evidence type="ECO:0000256" key="1">
    <source>
        <dbReference type="ARBA" id="ARBA00009477"/>
    </source>
</evidence>
<evidence type="ECO:0000259" key="5">
    <source>
        <dbReference type="Pfam" id="PF25973"/>
    </source>
</evidence>